<dbReference type="EnsemblMetazoa" id="Aqu2.1.17896_001">
    <property type="protein sequence ID" value="Aqu2.1.17896_001"/>
    <property type="gene ID" value="Aqu2.1.17896"/>
</dbReference>
<feature type="region of interest" description="Disordered" evidence="1">
    <location>
        <begin position="94"/>
        <end position="126"/>
    </location>
</feature>
<reference evidence="3" key="1">
    <citation type="submission" date="2017-05" db="UniProtKB">
        <authorList>
            <consortium name="EnsemblMetazoa"/>
        </authorList>
    </citation>
    <scope>IDENTIFICATION</scope>
</reference>
<proteinExistence type="predicted"/>
<sequence length="1121" mass="128729">MPGLLEFPQLQDSLSMTQQSKEVSTSKVVRSINSLLLVSLVLRPSGSGLGVASFNGTMATNQICLDISKYFPTPEVDVVPETIKDLDVVTQDNASTDETKIPTNTQSAYDMSPSNAEVSSNSSSQPVSPQAEVHIIPVPKNLLANFSSIRMSYVRMFYNACKILEQKLEVADIKKFLFYYSGALSKKVNKCSDISSILRHVKDECSLTDIELLHSIVEEMNITEAKEHIETYRKKLSEACKSLSISLCLNERFDSIRHIQCRTVTFIFDWKPKEHMLEDIKEILAKVSGKLLKIQFIEPSNSICVTCSFPFSDVGFTVLRMIENIHILMGQGLKKLTIGNLTLWRRQDVRRKELKEKDQDSLQDTEVVSYIILKEAECRLRDAISSKEKETIELKQELSVMALPEEESLSFQSDTESIKEVEEEPLDKELILLSSQFNDIKEENKETSNKLSKMKVEYLRSLSSNSGSAATKVRRGMSLEIDDCKCCLEAMTRPDYQPLVDNKRIIEKLQEEITLTNMELIAARKYNEKIIKDIEDFEDNDSEVEEIEYDSLSDEEDQMCTFLLYCNHPVTSELTSKLFQVHKDELLPTVLDKAYKLMKLAPHVSIERCRLVKYNFINDVMEQSFDLDKFQDQTIGKLMGVAGYCGLFLETCRDIETFKKYNTGGINLEVSVVDLSTGKVGPAKPMRGEEGWTVGELKQYIGELFNLNSSCMRLLVLDRTLSACDIIHLEDVKSSLKEVLFKGDVFSSHKLHREQLVVPTIYVSSDPIDFLEKYKDSLMYRYVDIHLNWILLDITLPPPLSEATLSATNVTEGGMIMKIISINEEDKRKIKVQVDKRITLAQLKEELVPLIGVPPTGFRVYEIRYNNEEYEMKKLHETLIDIISGSKLIVRLGRVRIKLYLLQVNNTNFCKYMMESIVAEGTPVREFKKQIIEEAKVQGIDCDLKLDKMRLRYKRGVYPRAVYLDHQVIDTFEETYYVEPLKGPEKMKHQEQIQVYVIRWHPSQCSVDPIEEIILDNNDPKHVIEKLSELSGVPTEYIYCAEGGLFPVEMSCLDIENKLEWCSITLDRYSLELYDDNGLVIYYKDNRETMKELTDKERSEIQEAEEARLKKIRECRYQHGR</sequence>
<evidence type="ECO:0000313" key="3">
    <source>
        <dbReference type="EnsemblMetazoa" id="Aqu2.1.17896_001"/>
    </source>
</evidence>
<dbReference type="Pfam" id="PF19718">
    <property type="entry name" value="USP47_C"/>
    <property type="match status" value="1"/>
</dbReference>
<feature type="domain" description="Ubiquitin carboxyl-terminal hydrolase 47 C-terminal" evidence="2">
    <location>
        <begin position="896"/>
        <end position="1112"/>
    </location>
</feature>
<dbReference type="InParanoid" id="A0A1X7TSP9"/>
<dbReference type="eggNOG" id="KOG4598">
    <property type="taxonomic scope" value="Eukaryota"/>
</dbReference>
<dbReference type="InterPro" id="IPR045578">
    <property type="entry name" value="USP47_C"/>
</dbReference>
<protein>
    <recommendedName>
        <fullName evidence="2">Ubiquitin carboxyl-terminal hydrolase 47 C-terminal domain-containing protein</fullName>
    </recommendedName>
</protein>
<organism evidence="3">
    <name type="scientific">Amphimedon queenslandica</name>
    <name type="common">Sponge</name>
    <dbReference type="NCBI Taxonomy" id="400682"/>
    <lineage>
        <taxon>Eukaryota</taxon>
        <taxon>Metazoa</taxon>
        <taxon>Porifera</taxon>
        <taxon>Demospongiae</taxon>
        <taxon>Heteroscleromorpha</taxon>
        <taxon>Haplosclerida</taxon>
        <taxon>Niphatidae</taxon>
        <taxon>Amphimedon</taxon>
    </lineage>
</organism>
<accession>A0A1X7TSP9</accession>
<evidence type="ECO:0000259" key="2">
    <source>
        <dbReference type="Pfam" id="PF19718"/>
    </source>
</evidence>
<feature type="compositionally biased region" description="Polar residues" evidence="1">
    <location>
        <begin position="94"/>
        <end position="109"/>
    </location>
</feature>
<dbReference type="AlphaFoldDB" id="A0A1X7TSP9"/>
<evidence type="ECO:0000256" key="1">
    <source>
        <dbReference type="SAM" id="MobiDB-lite"/>
    </source>
</evidence>
<dbReference type="OrthoDB" id="289038at2759"/>
<name>A0A1X7TSP9_AMPQE</name>
<feature type="compositionally biased region" description="Low complexity" evidence="1">
    <location>
        <begin position="112"/>
        <end position="126"/>
    </location>
</feature>